<protein>
    <submittedName>
        <fullName evidence="2">Mu-like prophage protein Com</fullName>
    </submittedName>
</protein>
<dbReference type="GeneID" id="60770592"/>
<dbReference type="Proteomes" id="UP000215465">
    <property type="component" value="Chromosome 1"/>
</dbReference>
<dbReference type="EMBL" id="LT906482">
    <property type="protein sequence ID" value="SNW09908.1"/>
    <property type="molecule type" value="Genomic_DNA"/>
</dbReference>
<dbReference type="Pfam" id="PF10122">
    <property type="entry name" value="Zn_ribbon_Com"/>
    <property type="match status" value="1"/>
</dbReference>
<evidence type="ECO:0000256" key="1">
    <source>
        <dbReference type="SAM" id="MobiDB-lite"/>
    </source>
</evidence>
<dbReference type="AlphaFoldDB" id="A0A8B4G9F0"/>
<dbReference type="RefSeq" id="WP_035579766.1">
    <property type="nucleotide sequence ID" value="NZ_CP082861.1"/>
</dbReference>
<reference evidence="2 3" key="1">
    <citation type="submission" date="2017-06" db="EMBL/GenBank/DDBJ databases">
        <authorList>
            <consortium name="Pathogen Informatics"/>
        </authorList>
    </citation>
    <scope>NUCLEOTIDE SEQUENCE [LARGE SCALE GENOMIC DNA]</scope>
    <source>
        <strain evidence="2 3">NCTC10596</strain>
    </source>
</reference>
<feature type="compositionally biased region" description="Polar residues" evidence="1">
    <location>
        <begin position="40"/>
        <end position="60"/>
    </location>
</feature>
<evidence type="ECO:0000313" key="3">
    <source>
        <dbReference type="Proteomes" id="UP000215465"/>
    </source>
</evidence>
<sequence>MQYRCKSCGKLLAVGSGTVQIKCQRCKTVNQFSFLTTQSAQSAETANPTQKGTYVPQSPATVYRPKT</sequence>
<dbReference type="KEGG" id="ecor:SAMEA4412678_1692"/>
<organism evidence="2 3">
    <name type="scientific">Eikenella corrodens</name>
    <dbReference type="NCBI Taxonomy" id="539"/>
    <lineage>
        <taxon>Bacteria</taxon>
        <taxon>Pseudomonadati</taxon>
        <taxon>Pseudomonadota</taxon>
        <taxon>Betaproteobacteria</taxon>
        <taxon>Neisseriales</taxon>
        <taxon>Neisseriaceae</taxon>
        <taxon>Eikenella</taxon>
    </lineage>
</organism>
<name>A0A8B4G9F0_EIKCO</name>
<evidence type="ECO:0000313" key="2">
    <source>
        <dbReference type="EMBL" id="SNW09908.1"/>
    </source>
</evidence>
<dbReference type="InterPro" id="IPR019294">
    <property type="entry name" value="Translation_reg_Com"/>
</dbReference>
<proteinExistence type="predicted"/>
<gene>
    <name evidence="2" type="ORF">SAMEA4412678_01692</name>
</gene>
<feature type="region of interest" description="Disordered" evidence="1">
    <location>
        <begin position="40"/>
        <end position="67"/>
    </location>
</feature>
<accession>A0A8B4G9F0</accession>
<dbReference type="NCBIfam" id="TIGR01053">
    <property type="entry name" value="LSD1"/>
    <property type="match status" value="1"/>
</dbReference>